<accession>A0ABY4MXG2</accession>
<reference evidence="1" key="1">
    <citation type="submission" date="2022-05" db="EMBL/GenBank/DDBJ databases">
        <title>Complete genome sequence of toluene-degrading Gulosibacter sediminis strain ACHW.36C.</title>
        <authorList>
            <person name="Wai A.C."/>
            <person name="Lai G.K."/>
            <person name="Griffin S.D."/>
            <person name="Leung F.C."/>
        </authorList>
    </citation>
    <scope>NUCLEOTIDE SEQUENCE [LARGE SCALE GENOMIC DNA]</scope>
    <source>
        <strain evidence="1">ACHW.36C</strain>
    </source>
</reference>
<name>A0ABY4MXG2_9MICO</name>
<organism evidence="1">
    <name type="scientific">Gulosibacter sediminis</name>
    <dbReference type="NCBI Taxonomy" id="1729695"/>
    <lineage>
        <taxon>Bacteria</taxon>
        <taxon>Bacillati</taxon>
        <taxon>Actinomycetota</taxon>
        <taxon>Actinomycetes</taxon>
        <taxon>Micrococcales</taxon>
        <taxon>Microbacteriaceae</taxon>
        <taxon>Gulosibacter</taxon>
    </lineage>
</organism>
<dbReference type="Pfam" id="PF19736">
    <property type="entry name" value="DUF6226"/>
    <property type="match status" value="1"/>
</dbReference>
<proteinExistence type="predicted"/>
<dbReference type="EMBL" id="CP097160">
    <property type="protein sequence ID" value="UQN15123.1"/>
    <property type="molecule type" value="Genomic_DNA"/>
</dbReference>
<evidence type="ECO:0000313" key="1">
    <source>
        <dbReference type="EMBL" id="UQN15123.1"/>
    </source>
</evidence>
<sequence length="214" mass="23470">MSRYVRPPIDTMAFLELDGQFSGTGYRSPASASPTKFAHPGAALQVVADALVAHLRAAYDVEVTTGLTVADDLLFHPDSEIERAVRIRPRNEKCAPLTLVYTAGGVCLHAGVLHDFPFPARDAAGADWMREADELEREVLAVAAGRYWEGIDKAAHPWIGYAFSFRDGKESGRSRADDWPSDRVDAAKRILFRLPIGWAAWPKVRARIPASVLG</sequence>
<gene>
    <name evidence="1" type="ORF">M3M28_01250</name>
</gene>
<dbReference type="InterPro" id="IPR045773">
    <property type="entry name" value="DUF6226"/>
</dbReference>
<protein>
    <submittedName>
        <fullName evidence="1">DUF6226 family protein</fullName>
    </submittedName>
</protein>